<organism evidence="10 11">
    <name type="scientific">Spodoptera litura</name>
    <name type="common">Asian cotton leafworm</name>
    <dbReference type="NCBI Taxonomy" id="69820"/>
    <lineage>
        <taxon>Eukaryota</taxon>
        <taxon>Metazoa</taxon>
        <taxon>Ecdysozoa</taxon>
        <taxon>Arthropoda</taxon>
        <taxon>Hexapoda</taxon>
        <taxon>Insecta</taxon>
        <taxon>Pterygota</taxon>
        <taxon>Neoptera</taxon>
        <taxon>Endopterygota</taxon>
        <taxon>Lepidoptera</taxon>
        <taxon>Glossata</taxon>
        <taxon>Ditrysia</taxon>
        <taxon>Noctuoidea</taxon>
        <taxon>Noctuidae</taxon>
        <taxon>Amphipyrinae</taxon>
        <taxon>Spodoptera</taxon>
    </lineage>
</organism>
<dbReference type="PANTHER" id="PTHR11080">
    <property type="entry name" value="PYRAZINAMIDASE/NICOTINAMIDASE"/>
    <property type="match status" value="1"/>
</dbReference>
<feature type="domain" description="EF-hand" evidence="9">
    <location>
        <begin position="73"/>
        <end position="108"/>
    </location>
</feature>
<feature type="domain" description="EF-hand" evidence="9">
    <location>
        <begin position="116"/>
        <end position="151"/>
    </location>
</feature>
<keyword evidence="10" id="KW-1185">Reference proteome</keyword>
<dbReference type="SUPFAM" id="SSF52499">
    <property type="entry name" value="Isochorismatase-like hydrolases"/>
    <property type="match status" value="1"/>
</dbReference>
<dbReference type="InterPro" id="IPR000868">
    <property type="entry name" value="Isochorismatase-like_dom"/>
</dbReference>
<evidence type="ECO:0000256" key="3">
    <source>
        <dbReference type="ARBA" id="ARBA00022723"/>
    </source>
</evidence>
<dbReference type="PANTHER" id="PTHR11080:SF2">
    <property type="entry name" value="LD05707P"/>
    <property type="match status" value="1"/>
</dbReference>
<dbReference type="RefSeq" id="XP_022815303.1">
    <property type="nucleotide sequence ID" value="XM_022959535.1"/>
</dbReference>
<keyword evidence="4" id="KW-0378">Hydrolase</keyword>
<sequence length="407" mass="45971">MCLKTLIIIISEKQAVETSKYITTTKSVDIGHKRLRIVVMLEVLISGCREDWRLNSIQSPMLEDSNGTPVDEFDCSDMDACYETFDKDGDGKLSLDEFRVICKALFRNDKGHIYPLSEERARHIFQVFDKNGDGFIDKEEFTFCWNHWIKVIVRPVSAFLIVDVQNDFISGTLNISKCNAQQDGSEVIEPINRLLDTVPFDAVFYSLDWHPPDHVSFIDNVHMRELHPSNPVPADKAQAYDTVVFAGPPPMKQRLWPRHCVQDTWGAELHKDLKIMDGAVKIYKGTNPEVDSYSVFWDNKKLTDTSLGNQLRLRGATDIYICGLAYDVCVGATIADALAIGYRSILIEDASRGVDLADIEKTKATIVNNNGVIVNSDEVIAMVEGRDRRPELGYKLAMELKNAMEDK</sequence>
<proteinExistence type="inferred from homology"/>
<evidence type="ECO:0000256" key="6">
    <source>
        <dbReference type="ARBA" id="ARBA00037900"/>
    </source>
</evidence>
<dbReference type="GO" id="GO:0008936">
    <property type="term" value="F:nicotinamidase activity"/>
    <property type="evidence" value="ECO:0007669"/>
    <property type="project" value="UniProtKB-EC"/>
</dbReference>
<dbReference type="InterPro" id="IPR011992">
    <property type="entry name" value="EF-hand-dom_pair"/>
</dbReference>
<keyword evidence="5" id="KW-0106">Calcium</keyword>
<dbReference type="OrthoDB" id="167809at2759"/>
<dbReference type="InterPro" id="IPR018247">
    <property type="entry name" value="EF_Hand_1_Ca_BS"/>
</dbReference>
<comment type="pathway">
    <text evidence="6">Cofactor biosynthesis; nicotinate biosynthesis; nicotinate from nicotinamide: step 1/1.</text>
</comment>
<evidence type="ECO:0000256" key="5">
    <source>
        <dbReference type="ARBA" id="ARBA00022837"/>
    </source>
</evidence>
<dbReference type="CDD" id="cd01011">
    <property type="entry name" value="nicotinamidase"/>
    <property type="match status" value="1"/>
</dbReference>
<dbReference type="SUPFAM" id="SSF47473">
    <property type="entry name" value="EF-hand"/>
    <property type="match status" value="1"/>
</dbReference>
<name>A0A9J7DQ76_SPOLT</name>
<dbReference type="InterPro" id="IPR052347">
    <property type="entry name" value="Isochorismatase_Nicotinamidase"/>
</dbReference>
<evidence type="ECO:0000259" key="9">
    <source>
        <dbReference type="PROSITE" id="PS50222"/>
    </source>
</evidence>
<dbReference type="GO" id="GO:0019363">
    <property type="term" value="P:pyridine nucleotide biosynthetic process"/>
    <property type="evidence" value="ECO:0007669"/>
    <property type="project" value="UniProtKB-KW"/>
</dbReference>
<evidence type="ECO:0000256" key="2">
    <source>
        <dbReference type="ARBA" id="ARBA00022642"/>
    </source>
</evidence>
<dbReference type="SMART" id="SM00054">
    <property type="entry name" value="EFh"/>
    <property type="match status" value="2"/>
</dbReference>
<accession>A0A9J7DQ76</accession>
<keyword evidence="3" id="KW-0479">Metal-binding</keyword>
<dbReference type="Proteomes" id="UP000301870">
    <property type="component" value="Chromosome 8"/>
</dbReference>
<dbReference type="Pfam" id="PF00857">
    <property type="entry name" value="Isochorismatase"/>
    <property type="match status" value="1"/>
</dbReference>
<evidence type="ECO:0000313" key="10">
    <source>
        <dbReference type="Proteomes" id="UP000301870"/>
    </source>
</evidence>
<dbReference type="EC" id="3.5.1.19" evidence="7"/>
<evidence type="ECO:0000256" key="7">
    <source>
        <dbReference type="ARBA" id="ARBA00039017"/>
    </source>
</evidence>
<gene>
    <name evidence="11" type="primary">LOC111348731</name>
</gene>
<reference evidence="11" key="1">
    <citation type="submission" date="2025-08" db="UniProtKB">
        <authorList>
            <consortium name="RefSeq"/>
        </authorList>
    </citation>
    <scope>IDENTIFICATION</scope>
    <source>
        <strain evidence="11">Ishihara</strain>
        <tissue evidence="11">Whole body</tissue>
    </source>
</reference>
<evidence type="ECO:0000256" key="8">
    <source>
        <dbReference type="ARBA" id="ARBA00043224"/>
    </source>
</evidence>
<dbReference type="GeneID" id="111348731"/>
<dbReference type="CTD" id="42348"/>
<dbReference type="Pfam" id="PF13499">
    <property type="entry name" value="EF-hand_7"/>
    <property type="match status" value="1"/>
</dbReference>
<comment type="similarity">
    <text evidence="1">Belongs to the isochorismatase family.</text>
</comment>
<evidence type="ECO:0000313" key="11">
    <source>
        <dbReference type="RefSeq" id="XP_022815303.1"/>
    </source>
</evidence>
<dbReference type="KEGG" id="sliu:111348731"/>
<dbReference type="InterPro" id="IPR036380">
    <property type="entry name" value="Isochorismatase-like_sf"/>
</dbReference>
<dbReference type="PROSITE" id="PS50222">
    <property type="entry name" value="EF_HAND_2"/>
    <property type="match status" value="2"/>
</dbReference>
<dbReference type="Gene3D" id="1.10.238.10">
    <property type="entry name" value="EF-hand"/>
    <property type="match status" value="1"/>
</dbReference>
<dbReference type="AlphaFoldDB" id="A0A9J7DQ76"/>
<dbReference type="GO" id="GO:0005509">
    <property type="term" value="F:calcium ion binding"/>
    <property type="evidence" value="ECO:0007669"/>
    <property type="project" value="InterPro"/>
</dbReference>
<keyword evidence="2" id="KW-0662">Pyridine nucleotide biosynthesis</keyword>
<evidence type="ECO:0000256" key="1">
    <source>
        <dbReference type="ARBA" id="ARBA00006336"/>
    </source>
</evidence>
<protein>
    <recommendedName>
        <fullName evidence="7">nicotinamidase</fullName>
        <ecNumber evidence="7">3.5.1.19</ecNumber>
    </recommendedName>
    <alternativeName>
        <fullName evidence="8">Nicotinamide deamidase</fullName>
    </alternativeName>
</protein>
<dbReference type="Gene3D" id="3.40.50.850">
    <property type="entry name" value="Isochorismatase-like"/>
    <property type="match status" value="1"/>
</dbReference>
<dbReference type="CDD" id="cd00051">
    <property type="entry name" value="EFh"/>
    <property type="match status" value="1"/>
</dbReference>
<dbReference type="PROSITE" id="PS00018">
    <property type="entry name" value="EF_HAND_1"/>
    <property type="match status" value="2"/>
</dbReference>
<dbReference type="InterPro" id="IPR002048">
    <property type="entry name" value="EF_hand_dom"/>
</dbReference>
<evidence type="ECO:0000256" key="4">
    <source>
        <dbReference type="ARBA" id="ARBA00022801"/>
    </source>
</evidence>